<evidence type="ECO:0000313" key="8">
    <source>
        <dbReference type="Proteomes" id="UP000236497"/>
    </source>
</evidence>
<feature type="transmembrane region" description="Helical" evidence="6">
    <location>
        <begin position="43"/>
        <end position="61"/>
    </location>
</feature>
<feature type="transmembrane region" description="Helical" evidence="6">
    <location>
        <begin position="68"/>
        <end position="87"/>
    </location>
</feature>
<dbReference type="GO" id="GO:0008360">
    <property type="term" value="P:regulation of cell shape"/>
    <property type="evidence" value="ECO:0007669"/>
    <property type="project" value="UniProtKB-KW"/>
</dbReference>
<dbReference type="PANTHER" id="PTHR30474:SF1">
    <property type="entry name" value="PEPTIDOGLYCAN GLYCOSYLTRANSFERASE MRDB"/>
    <property type="match status" value="1"/>
</dbReference>
<dbReference type="RefSeq" id="WP_158245899.1">
    <property type="nucleotide sequence ID" value="NZ_CVTD020000015.1"/>
</dbReference>
<evidence type="ECO:0000256" key="4">
    <source>
        <dbReference type="ARBA" id="ARBA00022989"/>
    </source>
</evidence>
<dbReference type="GO" id="GO:0032153">
    <property type="term" value="C:cell division site"/>
    <property type="evidence" value="ECO:0007669"/>
    <property type="project" value="TreeGrafter"/>
</dbReference>
<comment type="subcellular location">
    <subcellularLocation>
        <location evidence="1">Membrane</location>
        <topology evidence="1">Multi-pass membrane protein</topology>
    </subcellularLocation>
</comment>
<feature type="transmembrane region" description="Helical" evidence="6">
    <location>
        <begin position="343"/>
        <end position="363"/>
    </location>
</feature>
<evidence type="ECO:0000256" key="3">
    <source>
        <dbReference type="ARBA" id="ARBA00022960"/>
    </source>
</evidence>
<evidence type="ECO:0000256" key="2">
    <source>
        <dbReference type="ARBA" id="ARBA00022692"/>
    </source>
</evidence>
<feature type="transmembrane region" description="Helical" evidence="6">
    <location>
        <begin position="154"/>
        <end position="171"/>
    </location>
</feature>
<dbReference type="Pfam" id="PF01098">
    <property type="entry name" value="FTSW_RODA_SPOVE"/>
    <property type="match status" value="1"/>
</dbReference>
<gene>
    <name evidence="7" type="ORF">HHT355_1165</name>
</gene>
<feature type="transmembrane region" description="Helical" evidence="6">
    <location>
        <begin position="274"/>
        <end position="294"/>
    </location>
</feature>
<feature type="transmembrane region" description="Helical" evidence="6">
    <location>
        <begin position="306"/>
        <end position="331"/>
    </location>
</feature>
<feature type="transmembrane region" description="Helical" evidence="6">
    <location>
        <begin position="12"/>
        <end position="31"/>
    </location>
</feature>
<dbReference type="GO" id="GO:0051301">
    <property type="term" value="P:cell division"/>
    <property type="evidence" value="ECO:0007669"/>
    <property type="project" value="InterPro"/>
</dbReference>
<dbReference type="GO" id="GO:0005886">
    <property type="term" value="C:plasma membrane"/>
    <property type="evidence" value="ECO:0007669"/>
    <property type="project" value="TreeGrafter"/>
</dbReference>
<keyword evidence="2 6" id="KW-0812">Transmembrane</keyword>
<dbReference type="GO" id="GO:0015648">
    <property type="term" value="F:lipid-linked peptidoglycan transporter activity"/>
    <property type="evidence" value="ECO:0007669"/>
    <property type="project" value="TreeGrafter"/>
</dbReference>
<organism evidence="7 8">
    <name type="scientific">Herbinix hemicellulosilytica</name>
    <dbReference type="NCBI Taxonomy" id="1564487"/>
    <lineage>
        <taxon>Bacteria</taxon>
        <taxon>Bacillati</taxon>
        <taxon>Bacillota</taxon>
        <taxon>Clostridia</taxon>
        <taxon>Lachnospirales</taxon>
        <taxon>Lachnospiraceae</taxon>
        <taxon>Herbinix</taxon>
    </lineage>
</organism>
<dbReference type="EMBL" id="CVTD020000015">
    <property type="protein sequence ID" value="CRZ34367.1"/>
    <property type="molecule type" value="Genomic_DNA"/>
</dbReference>
<name>A0A0H5SFV1_HERHM</name>
<evidence type="ECO:0000256" key="1">
    <source>
        <dbReference type="ARBA" id="ARBA00004141"/>
    </source>
</evidence>
<dbReference type="Proteomes" id="UP000236497">
    <property type="component" value="Unassembled WGS sequence"/>
</dbReference>
<evidence type="ECO:0000313" key="7">
    <source>
        <dbReference type="EMBL" id="CRZ34367.1"/>
    </source>
</evidence>
<keyword evidence="4 6" id="KW-1133">Transmembrane helix</keyword>
<keyword evidence="3" id="KW-0133">Cell shape</keyword>
<reference evidence="7 8" key="1">
    <citation type="submission" date="2015-06" db="EMBL/GenBank/DDBJ databases">
        <authorList>
            <person name="Wibberg Daniel"/>
        </authorList>
    </citation>
    <scope>NUCLEOTIDE SEQUENCE [LARGE SCALE GENOMIC DNA]</scope>
    <source>
        <strain evidence="7 8">T3/55T</strain>
    </source>
</reference>
<keyword evidence="5 6" id="KW-0472">Membrane</keyword>
<evidence type="ECO:0000256" key="5">
    <source>
        <dbReference type="ARBA" id="ARBA00023136"/>
    </source>
</evidence>
<dbReference type="AlphaFoldDB" id="A0A0H5SFV1"/>
<keyword evidence="8" id="KW-1185">Reference proteome</keyword>
<feature type="transmembrane region" description="Helical" evidence="6">
    <location>
        <begin position="178"/>
        <end position="196"/>
    </location>
</feature>
<dbReference type="InterPro" id="IPR001182">
    <property type="entry name" value="FtsW/RodA"/>
</dbReference>
<dbReference type="PANTHER" id="PTHR30474">
    <property type="entry name" value="CELL CYCLE PROTEIN"/>
    <property type="match status" value="1"/>
</dbReference>
<feature type="transmembrane region" description="Helical" evidence="6">
    <location>
        <begin position="131"/>
        <end position="148"/>
    </location>
</feature>
<evidence type="ECO:0000256" key="6">
    <source>
        <dbReference type="SAM" id="Phobius"/>
    </source>
</evidence>
<sequence length="370" mass="41564">MLAFKNYDFKKYNISLLVVVTMLISIGIFLIKQVRPDDYKKQIIGLIGGLLLAIIVSLIDYHFIAKFYIVLYLINLVLLLLVKFIGVEHNNAQRWLDLKFFELQPSELTKIILIIFFAKVLTMFEHKINNGIFLLIIIILMAVPTYLILTQTDLSTSIVLMTVFAMIVFSAGLSWKIILPLLIIGIPGFFGLFWYVQQDYQKLLTHYQQQRILSILNPEAYPATMYQQENSVQAIGSGQLTGKLFSDNSTALRGYRHVPVAESDFIFSVAGEELGFIGCCFILSLFAFIIYTCLSTARKAQDKMGMLIAVGIASMFAFQIFVNIGVVTALLPNTGIPLPFLSSGLSSLASSMIAIGLIINVRLQQKKIMR</sequence>
<proteinExistence type="predicted"/>
<accession>A0A0H5SFV1</accession>
<protein>
    <submittedName>
        <fullName evidence="7">Putative membrane protein</fullName>
    </submittedName>
</protein>